<dbReference type="AlphaFoldDB" id="A0A553FRC6"/>
<dbReference type="RefSeq" id="WP_144013853.1">
    <property type="nucleotide sequence ID" value="NZ_VKDK01000020.1"/>
</dbReference>
<dbReference type="EMBL" id="VKDK01000020">
    <property type="protein sequence ID" value="TRX59804.1"/>
    <property type="molecule type" value="Genomic_DNA"/>
</dbReference>
<proteinExistence type="predicted"/>
<evidence type="ECO:0000313" key="1">
    <source>
        <dbReference type="EMBL" id="TRX59804.1"/>
    </source>
</evidence>
<gene>
    <name evidence="1" type="ORF">FNY97_10455</name>
</gene>
<protein>
    <submittedName>
        <fullName evidence="1">Uncharacterized protein</fullName>
    </submittedName>
</protein>
<reference evidence="1 2" key="1">
    <citation type="submission" date="2019-07" db="EMBL/GenBank/DDBJ databases">
        <title>Draft genome of C. aurimucosum strain 2274.</title>
        <authorList>
            <person name="Pacheco L.G.C."/>
            <person name="Aguiar E.R.G.R."/>
            <person name="Santos C.S."/>
            <person name="Rocha D.J.P.G."/>
            <person name="Sant'Anna L.O."/>
            <person name="Mattos-Guaraldi A.L."/>
            <person name="Santos L.S."/>
        </authorList>
    </citation>
    <scope>NUCLEOTIDE SEQUENCE [LARGE SCALE GENOMIC DNA]</scope>
    <source>
        <strain evidence="1 2">2274</strain>
    </source>
</reference>
<comment type="caution">
    <text evidence="1">The sequence shown here is derived from an EMBL/GenBank/DDBJ whole genome shotgun (WGS) entry which is preliminary data.</text>
</comment>
<name>A0A553FRC6_9CORY</name>
<sequence>MGTRYGRETLVYYGPVTGRKWQLQGPGQENHPVTLLRSPKGFFGTGLKVNRRAAPRSRVSRLVSVVPEPLTLELTVDIKASTHEETRRVVEQFKADWPASSAQRDALPPTGRLALNDGHGLWKYLDVFRTDRFEDLIGIAPMAVGKAKLMIIASAEDPFPYGDYEPIRMDVQPGGWRDVELFNDGSVPASPRFHWKGRPATLKFKHGREFEVKVSSEALIDFNPTELVVTEGNMAKPIITTWNHDPGFVVPGSSKATFTFSSDTAGVGTIHMPPRWEEFY</sequence>
<accession>A0A553FRC6</accession>
<dbReference type="Proteomes" id="UP000320443">
    <property type="component" value="Unassembled WGS sequence"/>
</dbReference>
<keyword evidence="2" id="KW-1185">Reference proteome</keyword>
<evidence type="ECO:0000313" key="2">
    <source>
        <dbReference type="Proteomes" id="UP000320443"/>
    </source>
</evidence>
<organism evidence="1 2">
    <name type="scientific">Corynebacterium hiratae</name>
    <dbReference type="NCBI Taxonomy" id="3139423"/>
    <lineage>
        <taxon>Bacteria</taxon>
        <taxon>Bacillati</taxon>
        <taxon>Actinomycetota</taxon>
        <taxon>Actinomycetes</taxon>
        <taxon>Mycobacteriales</taxon>
        <taxon>Corynebacteriaceae</taxon>
        <taxon>Corynebacterium</taxon>
    </lineage>
</organism>